<comment type="catalytic activity">
    <reaction evidence="2">
        <text>[thioredoxin]-disulfide + L-methionine + H2O = L-methionine (S)-S-oxide + [thioredoxin]-dithiol</text>
        <dbReference type="Rhea" id="RHEA:19993"/>
        <dbReference type="Rhea" id="RHEA-COMP:10698"/>
        <dbReference type="Rhea" id="RHEA-COMP:10700"/>
        <dbReference type="ChEBI" id="CHEBI:15377"/>
        <dbReference type="ChEBI" id="CHEBI:29950"/>
        <dbReference type="ChEBI" id="CHEBI:50058"/>
        <dbReference type="ChEBI" id="CHEBI:57844"/>
        <dbReference type="ChEBI" id="CHEBI:58772"/>
        <dbReference type="EC" id="1.8.4.11"/>
    </reaction>
</comment>
<feature type="active site" evidence="2">
    <location>
        <position position="13"/>
    </location>
</feature>
<dbReference type="SUPFAM" id="SSF55068">
    <property type="entry name" value="Peptide methionine sulfoxide reductase"/>
    <property type="match status" value="1"/>
</dbReference>
<name>A0A1I2U6B6_9EURY</name>
<comment type="function">
    <text evidence="2">Has an important function as a repair enzyme for proteins that have been inactivated by oxidation. Catalyzes the reversible oxidation-reduction of methionine sulfoxide in proteins to methionine.</text>
</comment>
<reference evidence="5" key="1">
    <citation type="submission" date="2016-10" db="EMBL/GenBank/DDBJ databases">
        <authorList>
            <person name="Varghese N."/>
            <person name="Submissions S."/>
        </authorList>
    </citation>
    <scope>NUCLEOTIDE SEQUENCE [LARGE SCALE GENOMIC DNA]</scope>
    <source>
        <strain evidence="5">CGMCC 1.7739</strain>
    </source>
</reference>
<dbReference type="InterPro" id="IPR036509">
    <property type="entry name" value="Met_Sox_Rdtase_MsrA_sf"/>
</dbReference>
<organism evidence="4 5">
    <name type="scientific">Halopelagius inordinatus</name>
    <dbReference type="NCBI Taxonomy" id="553467"/>
    <lineage>
        <taxon>Archaea</taxon>
        <taxon>Methanobacteriati</taxon>
        <taxon>Methanobacteriota</taxon>
        <taxon>Stenosarchaea group</taxon>
        <taxon>Halobacteria</taxon>
        <taxon>Halobacteriales</taxon>
        <taxon>Haloferacaceae</taxon>
    </lineage>
</organism>
<keyword evidence="5" id="KW-1185">Reference proteome</keyword>
<protein>
    <recommendedName>
        <fullName evidence="2">Peptide methionine sulfoxide reductase MsrA</fullName>
        <shortName evidence="2">Protein-methionine-S-oxide reductase</shortName>
        <ecNumber evidence="2">1.8.4.11</ecNumber>
    </recommendedName>
    <alternativeName>
        <fullName evidence="2">Peptide-methionine (S)-S-oxide reductase</fullName>
        <shortName evidence="2">Peptide Met(O) reductase</shortName>
    </alternativeName>
</protein>
<gene>
    <name evidence="2" type="primary">msrA</name>
    <name evidence="4" type="ORF">SAMN04488063_2746</name>
</gene>
<comment type="catalytic activity">
    <reaction evidence="2">
        <text>L-methionyl-[protein] + [thioredoxin]-disulfide + H2O = L-methionyl-(S)-S-oxide-[protein] + [thioredoxin]-dithiol</text>
        <dbReference type="Rhea" id="RHEA:14217"/>
        <dbReference type="Rhea" id="RHEA-COMP:10698"/>
        <dbReference type="Rhea" id="RHEA-COMP:10700"/>
        <dbReference type="Rhea" id="RHEA-COMP:12313"/>
        <dbReference type="Rhea" id="RHEA-COMP:12315"/>
        <dbReference type="ChEBI" id="CHEBI:15377"/>
        <dbReference type="ChEBI" id="CHEBI:16044"/>
        <dbReference type="ChEBI" id="CHEBI:29950"/>
        <dbReference type="ChEBI" id="CHEBI:44120"/>
        <dbReference type="ChEBI" id="CHEBI:50058"/>
        <dbReference type="EC" id="1.8.4.11"/>
    </reaction>
</comment>
<dbReference type="GO" id="GO:0008113">
    <property type="term" value="F:peptide-methionine (S)-S-oxide reductase activity"/>
    <property type="evidence" value="ECO:0007669"/>
    <property type="project" value="UniProtKB-UniRule"/>
</dbReference>
<evidence type="ECO:0000259" key="3">
    <source>
        <dbReference type="Pfam" id="PF01625"/>
    </source>
</evidence>
<evidence type="ECO:0000256" key="2">
    <source>
        <dbReference type="HAMAP-Rule" id="MF_01401"/>
    </source>
</evidence>
<proteinExistence type="inferred from homology"/>
<dbReference type="Pfam" id="PF01625">
    <property type="entry name" value="PMSR"/>
    <property type="match status" value="1"/>
</dbReference>
<dbReference type="PANTHER" id="PTHR43774">
    <property type="entry name" value="PEPTIDE METHIONINE SULFOXIDE REDUCTASE"/>
    <property type="match status" value="1"/>
</dbReference>
<dbReference type="EC" id="1.8.4.11" evidence="2"/>
<dbReference type="AlphaFoldDB" id="A0A1I2U6B6"/>
<evidence type="ECO:0000313" key="4">
    <source>
        <dbReference type="EMBL" id="SFG71217.1"/>
    </source>
</evidence>
<dbReference type="Gene3D" id="3.30.1060.10">
    <property type="entry name" value="Peptide methionine sulphoxide reductase MsrA"/>
    <property type="match status" value="1"/>
</dbReference>
<dbReference type="Proteomes" id="UP000198876">
    <property type="component" value="Unassembled WGS sequence"/>
</dbReference>
<dbReference type="HAMAP" id="MF_01401">
    <property type="entry name" value="MsrA"/>
    <property type="match status" value="1"/>
</dbReference>
<dbReference type="OrthoDB" id="7150at2157"/>
<dbReference type="NCBIfam" id="TIGR00401">
    <property type="entry name" value="msrA"/>
    <property type="match status" value="1"/>
</dbReference>
<evidence type="ECO:0000256" key="1">
    <source>
        <dbReference type="ARBA" id="ARBA00023002"/>
    </source>
</evidence>
<accession>A0A1I2U6B6</accession>
<dbReference type="STRING" id="553467.SAMN04488063_2746"/>
<keyword evidence="1 2" id="KW-0560">Oxidoreductase</keyword>
<sequence length="180" mass="20296">MAETEIATLAGGCFWCVEAPMKELTGVESVTSGYAGGHVENPSYEEVCSETTGHAEVVQVEFDPETISFRELLDVFFAIHDPTTEDKQGPDVGSQYRSAIFYRDDDQRRTAEETIAELEADGVYDDIVTEVEPLETFYEAEEHHQDYYEKNPNQPYCAVQIPPKLEKVKEKFGDKVRGVQ</sequence>
<dbReference type="InterPro" id="IPR002569">
    <property type="entry name" value="Met_Sox_Rdtase_MsrA_dom"/>
</dbReference>
<comment type="similarity">
    <text evidence="2">Belongs to the MsrA Met sulfoxide reductase family.</text>
</comment>
<feature type="domain" description="Peptide methionine sulphoxide reductase MsrA" evidence="3">
    <location>
        <begin position="7"/>
        <end position="157"/>
    </location>
</feature>
<dbReference type="RefSeq" id="WP_092893138.1">
    <property type="nucleotide sequence ID" value="NZ_FOOQ01000003.1"/>
</dbReference>
<dbReference type="EMBL" id="FOOQ01000003">
    <property type="protein sequence ID" value="SFG71217.1"/>
    <property type="molecule type" value="Genomic_DNA"/>
</dbReference>
<dbReference type="GO" id="GO:0033744">
    <property type="term" value="F:L-methionine:thioredoxin-disulfide S-oxidoreductase activity"/>
    <property type="evidence" value="ECO:0007669"/>
    <property type="project" value="RHEA"/>
</dbReference>
<evidence type="ECO:0000313" key="5">
    <source>
        <dbReference type="Proteomes" id="UP000198876"/>
    </source>
</evidence>
<dbReference type="PANTHER" id="PTHR43774:SF1">
    <property type="entry name" value="PEPTIDE METHIONINE SULFOXIDE REDUCTASE MSRA 2"/>
    <property type="match status" value="1"/>
</dbReference>